<dbReference type="NCBIfam" id="NF047752">
    <property type="entry name" value="MntA_antitoxin"/>
    <property type="match status" value="1"/>
</dbReference>
<dbReference type="PANTHER" id="PTHR43852">
    <property type="entry name" value="NUCLEOTIDYLTRANSFERASE"/>
    <property type="match status" value="1"/>
</dbReference>
<name>A0A1F8GS38_9BACT</name>
<evidence type="ECO:0000313" key="2">
    <source>
        <dbReference type="EMBL" id="OGN28225.1"/>
    </source>
</evidence>
<organism evidence="2 3">
    <name type="scientific">Candidatus Yanofskybacteria bacterium RIFCSPLOWO2_01_FULL_49_17</name>
    <dbReference type="NCBI Taxonomy" id="1802700"/>
    <lineage>
        <taxon>Bacteria</taxon>
        <taxon>Candidatus Yanofskyibacteriota</taxon>
    </lineage>
</organism>
<dbReference type="InterPro" id="IPR052930">
    <property type="entry name" value="TA_antitoxin_MntA"/>
</dbReference>
<dbReference type="AlphaFoldDB" id="A0A1F8GS38"/>
<proteinExistence type="predicted"/>
<evidence type="ECO:0000259" key="1">
    <source>
        <dbReference type="Pfam" id="PF18765"/>
    </source>
</evidence>
<dbReference type="InterPro" id="IPR043519">
    <property type="entry name" value="NT_sf"/>
</dbReference>
<gene>
    <name evidence="2" type="ORF">A2941_02270</name>
</gene>
<dbReference type="Proteomes" id="UP000178444">
    <property type="component" value="Unassembled WGS sequence"/>
</dbReference>
<sequence>MEITPKLVILFGSQVSGHTHLNSDYDVAILAKEHLTLDLKNELCDALAKRLSTSPHLVDIVDIRAASPLLKRVIADGKLLIGSEDEFLKFKLSAWREYIDTAKFRMFRSRSLKESIA</sequence>
<dbReference type="Gene3D" id="3.30.460.10">
    <property type="entry name" value="Beta Polymerase, domain 2"/>
    <property type="match status" value="1"/>
</dbReference>
<dbReference type="SUPFAM" id="SSF81301">
    <property type="entry name" value="Nucleotidyltransferase"/>
    <property type="match status" value="1"/>
</dbReference>
<accession>A0A1F8GS38</accession>
<protein>
    <recommendedName>
        <fullName evidence="1">Polymerase beta nucleotidyltransferase domain-containing protein</fullName>
    </recommendedName>
</protein>
<dbReference type="EMBL" id="MGKO01000002">
    <property type="protein sequence ID" value="OGN28225.1"/>
    <property type="molecule type" value="Genomic_DNA"/>
</dbReference>
<reference evidence="2 3" key="1">
    <citation type="journal article" date="2016" name="Nat. Commun.">
        <title>Thousands of microbial genomes shed light on interconnected biogeochemical processes in an aquifer system.</title>
        <authorList>
            <person name="Anantharaman K."/>
            <person name="Brown C.T."/>
            <person name="Hug L.A."/>
            <person name="Sharon I."/>
            <person name="Castelle C.J."/>
            <person name="Probst A.J."/>
            <person name="Thomas B.C."/>
            <person name="Singh A."/>
            <person name="Wilkins M.J."/>
            <person name="Karaoz U."/>
            <person name="Brodie E.L."/>
            <person name="Williams K.H."/>
            <person name="Hubbard S.S."/>
            <person name="Banfield J.F."/>
        </authorList>
    </citation>
    <scope>NUCLEOTIDE SEQUENCE [LARGE SCALE GENOMIC DNA]</scope>
</reference>
<dbReference type="InterPro" id="IPR041633">
    <property type="entry name" value="Polbeta"/>
</dbReference>
<dbReference type="Pfam" id="PF18765">
    <property type="entry name" value="Polbeta"/>
    <property type="match status" value="1"/>
</dbReference>
<feature type="domain" description="Polymerase beta nucleotidyltransferase" evidence="1">
    <location>
        <begin position="5"/>
        <end position="84"/>
    </location>
</feature>
<comment type="caution">
    <text evidence="2">The sequence shown here is derived from an EMBL/GenBank/DDBJ whole genome shotgun (WGS) entry which is preliminary data.</text>
</comment>
<dbReference type="PANTHER" id="PTHR43852:SF3">
    <property type="entry name" value="NUCLEOTIDYLTRANSFERASE"/>
    <property type="match status" value="1"/>
</dbReference>
<evidence type="ECO:0000313" key="3">
    <source>
        <dbReference type="Proteomes" id="UP000178444"/>
    </source>
</evidence>
<dbReference type="CDD" id="cd05403">
    <property type="entry name" value="NT_KNTase_like"/>
    <property type="match status" value="1"/>
</dbReference>